<proteinExistence type="predicted"/>
<dbReference type="EMBL" id="CP094326">
    <property type="protein sequence ID" value="UNY97624.1"/>
    <property type="molecule type" value="Genomic_DNA"/>
</dbReference>
<evidence type="ECO:0000313" key="3">
    <source>
        <dbReference type="Proteomes" id="UP000829476"/>
    </source>
</evidence>
<feature type="compositionally biased region" description="Basic and acidic residues" evidence="1">
    <location>
        <begin position="68"/>
        <end position="86"/>
    </location>
</feature>
<dbReference type="RefSeq" id="WP_242936036.1">
    <property type="nucleotide sequence ID" value="NZ_CP094326.1"/>
</dbReference>
<reference evidence="2 3" key="1">
    <citation type="journal article" date="2018" name="Int. J. Syst. Evol. Microbiol.">
        <title>Zhouia spongiae sp. nov., isolated from a marine sponge.</title>
        <authorList>
            <person name="Zhuang L."/>
            <person name="Lin B."/>
            <person name="Qin F."/>
            <person name="Luo L."/>
        </authorList>
    </citation>
    <scope>NUCLEOTIDE SEQUENCE [LARGE SCALE GENOMIC DNA]</scope>
    <source>
        <strain evidence="2 3">HN-Y44</strain>
    </source>
</reference>
<dbReference type="Proteomes" id="UP000829476">
    <property type="component" value="Chromosome"/>
</dbReference>
<name>A0ABY3YIG7_9FLAO</name>
<accession>A0ABY3YIG7</accession>
<organism evidence="2 3">
    <name type="scientific">Zhouia spongiae</name>
    <dbReference type="NCBI Taxonomy" id="2202721"/>
    <lineage>
        <taxon>Bacteria</taxon>
        <taxon>Pseudomonadati</taxon>
        <taxon>Bacteroidota</taxon>
        <taxon>Flavobacteriia</taxon>
        <taxon>Flavobacteriales</taxon>
        <taxon>Flavobacteriaceae</taxon>
        <taxon>Zhouia</taxon>
    </lineage>
</organism>
<gene>
    <name evidence="2" type="ORF">MQE36_11060</name>
</gene>
<sequence length="219" mass="25890">MRASSAEYQFKEMGYKLAGVEKSSSSIIQYWYNDRRRSCVAATINDGKVRFVVETKNQNCYDRMNGSSDRHDNRYNDRSNNRNDRVNNLDDIKGMLDWKAYNALDRMGYDRQHNFHDDGRDYTVWYNSRLKKCIKTWESGGYIKGVAGSNECNNVNHVKGWDRYKAYRELENMGYREQRGFRDDGRDYKVWYNYRARKCIKTWESNGKIAGVAGSNRCD</sequence>
<evidence type="ECO:0000313" key="2">
    <source>
        <dbReference type="EMBL" id="UNY97624.1"/>
    </source>
</evidence>
<feature type="region of interest" description="Disordered" evidence="1">
    <location>
        <begin position="62"/>
        <end position="86"/>
    </location>
</feature>
<protein>
    <submittedName>
        <fullName evidence="2">Uncharacterized protein</fullName>
    </submittedName>
</protein>
<evidence type="ECO:0000256" key="1">
    <source>
        <dbReference type="SAM" id="MobiDB-lite"/>
    </source>
</evidence>
<keyword evidence="3" id="KW-1185">Reference proteome</keyword>